<dbReference type="Gene3D" id="1.20.1270.170">
    <property type="match status" value="1"/>
</dbReference>
<keyword evidence="2" id="KW-0808">Transferase</keyword>
<dbReference type="GO" id="GO:0016301">
    <property type="term" value="F:kinase activity"/>
    <property type="evidence" value="ECO:0007669"/>
    <property type="project" value="UniProtKB-KW"/>
</dbReference>
<comment type="caution">
    <text evidence="2">The sequence shown here is derived from an EMBL/GenBank/DDBJ whole genome shotgun (WGS) entry which is preliminary data.</text>
</comment>
<evidence type="ECO:0000313" key="3">
    <source>
        <dbReference type="Proteomes" id="UP001519272"/>
    </source>
</evidence>
<dbReference type="Proteomes" id="UP001519272">
    <property type="component" value="Unassembled WGS sequence"/>
</dbReference>
<dbReference type="Gene3D" id="3.30.200.70">
    <property type="match status" value="1"/>
</dbReference>
<sequence length="325" mass="37935">MDNHLNIAQEALHHYPITYKLIEFIGQSANTIYKITDLENNVYSLRLHRSKNEILENIWTEQKVIRSEMVWLHALTLETNVTLPSPLKNNYGEFITNANNTKCTIVEWVEGEQKPFITTIEDAGYIGEMIGKLHKHSSQWDTPILFERPTFDSDRIFNSLIKLKEQAKLGFLHAGDVEPLLNAGQRIIQMMNSIEKTTSNWGMIHADLIPSNFVFQNQECRPIDFGACGFGFYLFDLGWTFSYIHPVLREHLLKSYSMYYSLPENYIEQLEGFYIAGQLETMNFWLGLPDAHEWLPNHIHKLANREVKAYLKNESFLFHGIPYWE</sequence>
<dbReference type="Gene3D" id="1.10.510.10">
    <property type="entry name" value="Transferase(Phosphotransferase) domain 1"/>
    <property type="match status" value="1"/>
</dbReference>
<keyword evidence="2" id="KW-0418">Kinase</keyword>
<name>A0ABS4FMM5_9BACL</name>
<reference evidence="2 3" key="1">
    <citation type="submission" date="2021-03" db="EMBL/GenBank/DDBJ databases">
        <title>Genomic Encyclopedia of Type Strains, Phase IV (KMG-IV): sequencing the most valuable type-strain genomes for metagenomic binning, comparative biology and taxonomic classification.</title>
        <authorList>
            <person name="Goeker M."/>
        </authorList>
    </citation>
    <scope>NUCLEOTIDE SEQUENCE [LARGE SCALE GENOMIC DNA]</scope>
    <source>
        <strain evidence="2 3">DSM 14349</strain>
    </source>
</reference>
<proteinExistence type="predicted"/>
<dbReference type="InterPro" id="IPR011009">
    <property type="entry name" value="Kinase-like_dom_sf"/>
</dbReference>
<dbReference type="EMBL" id="JAGGKG010000001">
    <property type="protein sequence ID" value="MBP1903836.1"/>
    <property type="molecule type" value="Genomic_DNA"/>
</dbReference>
<protein>
    <submittedName>
        <fullName evidence="2">Ser/Thr protein kinase RdoA (MazF antagonist)</fullName>
    </submittedName>
</protein>
<organism evidence="2 3">
    <name type="scientific">Paenibacillus turicensis</name>
    <dbReference type="NCBI Taxonomy" id="160487"/>
    <lineage>
        <taxon>Bacteria</taxon>
        <taxon>Bacillati</taxon>
        <taxon>Bacillota</taxon>
        <taxon>Bacilli</taxon>
        <taxon>Bacillales</taxon>
        <taxon>Paenibacillaceae</taxon>
        <taxon>Paenibacillus</taxon>
    </lineage>
</organism>
<dbReference type="SUPFAM" id="SSF56112">
    <property type="entry name" value="Protein kinase-like (PK-like)"/>
    <property type="match status" value="1"/>
</dbReference>
<gene>
    <name evidence="2" type="ORF">J2Z32_000448</name>
</gene>
<feature type="domain" description="Aminoglycoside phosphotransferase" evidence="1">
    <location>
        <begin position="28"/>
        <end position="261"/>
    </location>
</feature>
<dbReference type="Pfam" id="PF01636">
    <property type="entry name" value="APH"/>
    <property type="match status" value="1"/>
</dbReference>
<dbReference type="InterPro" id="IPR002575">
    <property type="entry name" value="Aminoglycoside_PTrfase"/>
</dbReference>
<keyword evidence="3" id="KW-1185">Reference proteome</keyword>
<evidence type="ECO:0000313" key="2">
    <source>
        <dbReference type="EMBL" id="MBP1903836.1"/>
    </source>
</evidence>
<dbReference type="RefSeq" id="WP_210087490.1">
    <property type="nucleotide sequence ID" value="NZ_JAGGKG010000001.1"/>
</dbReference>
<evidence type="ECO:0000259" key="1">
    <source>
        <dbReference type="Pfam" id="PF01636"/>
    </source>
</evidence>
<accession>A0ABS4FMM5</accession>